<reference evidence="1 2" key="1">
    <citation type="submission" date="2016-10" db="EMBL/GenBank/DDBJ databases">
        <title>Draft Genome Sequence of Rhizobacteria Flavobacterium johnsoniae CI04.</title>
        <authorList>
            <person name="Bravo J.I."/>
            <person name="Lozano G.L."/>
            <person name="Handelsman J."/>
        </authorList>
    </citation>
    <scope>NUCLEOTIDE SEQUENCE [LARGE SCALE GENOMIC DNA]</scope>
    <source>
        <strain evidence="1 2">CI04</strain>
    </source>
</reference>
<proteinExistence type="predicted"/>
<name>A0A1J7CFN6_FLAJO</name>
<gene>
    <name evidence="1" type="ORF">BKM63_20665</name>
</gene>
<accession>A0A1J7CFN6</accession>
<sequence length="126" mass="14550">MYKQYFGKRRRMRFDSQIEYYETLGFLAKSDGSISLVWENNELQGAWGSEGRIHCHSNLIKFTPPLRRKFTKGRAKRVLHRINCNEFVADLVNTHGFVMGSAQNTALIKSTIPPQFHADFDRGLAI</sequence>
<dbReference type="AlphaFoldDB" id="A0A1J7CFN6"/>
<dbReference type="RefSeq" id="WP_071638476.1">
    <property type="nucleotide sequence ID" value="NZ_MLFK01000010.1"/>
</dbReference>
<keyword evidence="2" id="KW-1185">Reference proteome</keyword>
<evidence type="ECO:0000313" key="1">
    <source>
        <dbReference type="EMBL" id="OIV40352.1"/>
    </source>
</evidence>
<evidence type="ECO:0000313" key="2">
    <source>
        <dbReference type="Proteomes" id="UP000182826"/>
    </source>
</evidence>
<dbReference type="OrthoDB" id="5196577at2"/>
<dbReference type="EMBL" id="MLFK01000010">
    <property type="protein sequence ID" value="OIV40352.1"/>
    <property type="molecule type" value="Genomic_DNA"/>
</dbReference>
<protein>
    <submittedName>
        <fullName evidence="1">Uncharacterized protein</fullName>
    </submittedName>
</protein>
<comment type="caution">
    <text evidence="1">The sequence shown here is derived from an EMBL/GenBank/DDBJ whole genome shotgun (WGS) entry which is preliminary data.</text>
</comment>
<dbReference type="Proteomes" id="UP000182826">
    <property type="component" value="Unassembled WGS sequence"/>
</dbReference>
<organism evidence="1 2">
    <name type="scientific">Flavobacterium johnsoniae</name>
    <name type="common">Cytophaga johnsonae</name>
    <dbReference type="NCBI Taxonomy" id="986"/>
    <lineage>
        <taxon>Bacteria</taxon>
        <taxon>Pseudomonadati</taxon>
        <taxon>Bacteroidota</taxon>
        <taxon>Flavobacteriia</taxon>
        <taxon>Flavobacteriales</taxon>
        <taxon>Flavobacteriaceae</taxon>
        <taxon>Flavobacterium</taxon>
    </lineage>
</organism>